<dbReference type="RefSeq" id="WP_161050040.1">
    <property type="nucleotide sequence ID" value="NZ_WWCR01000008.1"/>
</dbReference>
<dbReference type="PANTHER" id="PTHR34611:SF2">
    <property type="entry name" value="INACTIVE RECOMBINATION-PROMOTING NUCLEASE-LIKE PROTEIN RPNE-RELATED"/>
    <property type="match status" value="1"/>
</dbReference>
<dbReference type="InterPro" id="IPR006842">
    <property type="entry name" value="Transposase_31"/>
</dbReference>
<dbReference type="Proteomes" id="UP000469734">
    <property type="component" value="Unassembled WGS sequence"/>
</dbReference>
<feature type="domain" description="Transposase (putative) YhgA-like" evidence="1">
    <location>
        <begin position="6"/>
        <end position="191"/>
    </location>
</feature>
<evidence type="ECO:0000313" key="2">
    <source>
        <dbReference type="EMBL" id="MYM72596.1"/>
    </source>
</evidence>
<evidence type="ECO:0000259" key="1">
    <source>
        <dbReference type="Pfam" id="PF04754"/>
    </source>
</evidence>
<organism evidence="2 3">
    <name type="scientific">Duganella margarita</name>
    <dbReference type="NCBI Taxonomy" id="2692170"/>
    <lineage>
        <taxon>Bacteria</taxon>
        <taxon>Pseudomonadati</taxon>
        <taxon>Pseudomonadota</taxon>
        <taxon>Betaproteobacteria</taxon>
        <taxon>Burkholderiales</taxon>
        <taxon>Oxalobacteraceae</taxon>
        <taxon>Telluria group</taxon>
        <taxon>Duganella</taxon>
    </lineage>
</organism>
<proteinExistence type="predicted"/>
<dbReference type="Pfam" id="PF04754">
    <property type="entry name" value="Transposase_31"/>
    <property type="match status" value="1"/>
</dbReference>
<accession>A0A7X4GZK7</accession>
<evidence type="ECO:0000313" key="3">
    <source>
        <dbReference type="Proteomes" id="UP000469734"/>
    </source>
</evidence>
<dbReference type="AlphaFoldDB" id="A0A7X4GZK7"/>
<dbReference type="PANTHER" id="PTHR34611">
    <property type="match status" value="1"/>
</dbReference>
<dbReference type="EMBL" id="WWCR01000008">
    <property type="protein sequence ID" value="MYM72596.1"/>
    <property type="molecule type" value="Genomic_DNA"/>
</dbReference>
<name>A0A7X4GZK7_9BURK</name>
<comment type="caution">
    <text evidence="2">The sequence shown here is derived from an EMBL/GenBank/DDBJ whole genome shotgun (WGS) entry which is preliminary data.</text>
</comment>
<dbReference type="InterPro" id="IPR051699">
    <property type="entry name" value="Rpn/YhgA-like_nuclease"/>
</dbReference>
<sequence length="211" mass="24519">MVSEDDTAYKQLFSHPEMVRDLLLGFVSGEWVQRLDFDSLERVNDSYISDGGDHRHGDMVWRVRLAGEWIYIYLLLEFQSRSDPWMALRMQVYIGLLYQDLIKRGELPQRDCLPPVFPVVLYSGKRRWHARMDLSELIVPVPDGLESLQASQRYLLIDIHRLKSPLRKSLVALAFDMERAQSEKALMLLVQRLDNAAHWKSGFDLSQSIGV</sequence>
<reference evidence="2 3" key="1">
    <citation type="submission" date="2019-12" db="EMBL/GenBank/DDBJ databases">
        <title>Novel species isolated from a subtropical stream in China.</title>
        <authorList>
            <person name="Lu H."/>
        </authorList>
    </citation>
    <scope>NUCLEOTIDE SEQUENCE [LARGE SCALE GENOMIC DNA]</scope>
    <source>
        <strain evidence="2 3">FT134W</strain>
    </source>
</reference>
<gene>
    <name evidence="2" type="ORF">GTP56_10340</name>
</gene>
<protein>
    <recommendedName>
        <fullName evidence="1">Transposase (putative) YhgA-like domain-containing protein</fullName>
    </recommendedName>
</protein>